<dbReference type="AlphaFoldDB" id="A0A0F0I3E7"/>
<dbReference type="SFLD" id="SFLDG01131">
    <property type="entry name" value="C1.5.2:_MDP_Like"/>
    <property type="match status" value="1"/>
</dbReference>
<dbReference type="SUPFAM" id="SSF56784">
    <property type="entry name" value="HAD-like"/>
    <property type="match status" value="1"/>
</dbReference>
<dbReference type="InterPro" id="IPR023214">
    <property type="entry name" value="HAD_sf"/>
</dbReference>
<dbReference type="InterPro" id="IPR010033">
    <property type="entry name" value="HAD_SF_ppase_IIIC"/>
</dbReference>
<dbReference type="EMBL" id="JZEE01000692">
    <property type="protein sequence ID" value="KJK61152.1"/>
    <property type="molecule type" value="Genomic_DNA"/>
</dbReference>
<dbReference type="GO" id="GO:0003993">
    <property type="term" value="F:acid phosphatase activity"/>
    <property type="evidence" value="ECO:0007669"/>
    <property type="project" value="TreeGrafter"/>
</dbReference>
<dbReference type="InterPro" id="IPR010036">
    <property type="entry name" value="MDP_1_eu_arc"/>
</dbReference>
<gene>
    <name evidence="1" type="ORF">P875_00042622</name>
</gene>
<dbReference type="STRING" id="1403190.A0A0F0I3E7"/>
<protein>
    <submittedName>
        <fullName evidence="1">Acid Phosphatase</fullName>
    </submittedName>
</protein>
<dbReference type="OrthoDB" id="2865258at2759"/>
<name>A0A0F0I3E7_ASPPU</name>
<comment type="caution">
    <text evidence="1">The sequence shown here is derived from an EMBL/GenBank/DDBJ whole genome shotgun (WGS) entry which is preliminary data.</text>
</comment>
<dbReference type="SFLD" id="SFLDG01129">
    <property type="entry name" value="C1.5:_HAD__Beta-PGM__Phosphata"/>
    <property type="match status" value="1"/>
</dbReference>
<dbReference type="PANTHER" id="PTHR17901">
    <property type="entry name" value="MAGNESIUM-DEPENDENT PHOSPHATASE 1 MDP1"/>
    <property type="match status" value="1"/>
</dbReference>
<organism evidence="1 2">
    <name type="scientific">Aspergillus parasiticus (strain ATCC 56775 / NRRL 5862 / SRRC 143 / SU-1)</name>
    <dbReference type="NCBI Taxonomy" id="1403190"/>
    <lineage>
        <taxon>Eukaryota</taxon>
        <taxon>Fungi</taxon>
        <taxon>Dikarya</taxon>
        <taxon>Ascomycota</taxon>
        <taxon>Pezizomycotina</taxon>
        <taxon>Eurotiomycetes</taxon>
        <taxon>Eurotiomycetidae</taxon>
        <taxon>Eurotiales</taxon>
        <taxon>Aspergillaceae</taxon>
        <taxon>Aspergillus</taxon>
        <taxon>Aspergillus subgen. Circumdati</taxon>
    </lineage>
</organism>
<dbReference type="Gene3D" id="3.40.50.1000">
    <property type="entry name" value="HAD superfamily/HAD-like"/>
    <property type="match status" value="1"/>
</dbReference>
<dbReference type="FunFam" id="3.40.50.1000:FF:000155">
    <property type="entry name" value="Putative magnesium dependent phosphatase"/>
    <property type="match status" value="1"/>
</dbReference>
<reference evidence="1 2" key="1">
    <citation type="submission" date="2015-02" db="EMBL/GenBank/DDBJ databases">
        <title>Draft genome sequence of Aspergillus parasiticus SU-1.</title>
        <authorList>
            <person name="Yu J."/>
            <person name="Fedorova N."/>
            <person name="Yin Y."/>
            <person name="Losada L."/>
            <person name="Zafar N."/>
            <person name="Taujale R."/>
            <person name="Ehrlich K.C."/>
            <person name="Bhatnagar D."/>
            <person name="Cleveland T.E."/>
            <person name="Bennett J.W."/>
            <person name="Nierman W.C."/>
        </authorList>
    </citation>
    <scope>NUCLEOTIDE SEQUENCE [LARGE SCALE GENOMIC DNA]</scope>
    <source>
        <strain evidence="2">ATCC 56775 / NRRL 5862 / SRRC 143 / SU-1</strain>
    </source>
</reference>
<dbReference type="NCBIfam" id="TIGR01681">
    <property type="entry name" value="HAD-SF-IIIC"/>
    <property type="match status" value="1"/>
</dbReference>
<sequence length="203" mass="22759">MTRAEPMTFTDGLPLPRLIAFDLDHTLWPFKVDADVSEPVEARDNNSCVVDRRGKSFAFYPAVSSILSSCKDRSIPLALASRSHAPELALAILEALHINTAFSDNTTLNTPSVGARNYFDYIHIVPGTKTQHFTRIHHASGIAYEDILFFDDEARNRDVETELGVTFCLIRGGMTRDEVDRGVRAWRKRKGIGQKTTDNEYSV</sequence>
<dbReference type="NCBIfam" id="TIGR01685">
    <property type="entry name" value="MDP-1"/>
    <property type="match status" value="1"/>
</dbReference>
<dbReference type="SFLD" id="SFLDS00003">
    <property type="entry name" value="Haloacid_Dehalogenase"/>
    <property type="match status" value="1"/>
</dbReference>
<dbReference type="Proteomes" id="UP000033540">
    <property type="component" value="Unassembled WGS sequence"/>
</dbReference>
<evidence type="ECO:0000313" key="2">
    <source>
        <dbReference type="Proteomes" id="UP000033540"/>
    </source>
</evidence>
<evidence type="ECO:0000313" key="1">
    <source>
        <dbReference type="EMBL" id="KJK61152.1"/>
    </source>
</evidence>
<dbReference type="Pfam" id="PF12689">
    <property type="entry name" value="Acid_PPase"/>
    <property type="match status" value="1"/>
</dbReference>
<proteinExistence type="predicted"/>
<accession>A0A0F0I3E7</accession>
<dbReference type="PANTHER" id="PTHR17901:SF14">
    <property type="entry name" value="MAGNESIUM-DEPENDENT PHOSPHATASE 1"/>
    <property type="match status" value="1"/>
</dbReference>
<dbReference type="InterPro" id="IPR036412">
    <property type="entry name" value="HAD-like_sf"/>
</dbReference>